<protein>
    <submittedName>
        <fullName evidence="7">Aminotransferase, class I/II</fullName>
    </submittedName>
</protein>
<name>A0A0E3B179_LEPBO</name>
<dbReference type="InterPro" id="IPR050596">
    <property type="entry name" value="AspAT/PAT-like"/>
</dbReference>
<sequence>MSQSTLEYILANRIQGLDTSAIRKAFELASTLKNPINLSIGQPHFPCPSNIIDAGCRALKDGKTAYTLTGGIPELKSALAEKYKSGNGISYATPERILVTSGISSAFLLLFNALLNEGDECLVITPHFLMYPAYIKIYGGKMYSIHESFEPEALKEFANRKLKIIIYSSPSNPTGKILSRKQLEALADLAEKTGAYLISDEIYELFDYDKKFISVGSFYDKAITLSGFSKTYSMTGLRLSSILAPEPITKVLTTLQQYTLVCAPSVTQWMGLEALKTDMSSYISDYKEKRDFVFESLRNRYEINKSEGAFYFFIKIKEKDDDFIVRAVKEKELILVPGYIFTESKNYIRISFASEWENLKRGISALAELA</sequence>
<dbReference type="Pfam" id="PF00155">
    <property type="entry name" value="Aminotran_1_2"/>
    <property type="match status" value="1"/>
</dbReference>
<dbReference type="GO" id="GO:0006520">
    <property type="term" value="P:amino acid metabolic process"/>
    <property type="evidence" value="ECO:0007669"/>
    <property type="project" value="InterPro"/>
</dbReference>
<dbReference type="GO" id="GO:0030170">
    <property type="term" value="F:pyridoxal phosphate binding"/>
    <property type="evidence" value="ECO:0007669"/>
    <property type="project" value="InterPro"/>
</dbReference>
<feature type="domain" description="Aminotransferase class I/classII large" evidence="6">
    <location>
        <begin position="34"/>
        <end position="366"/>
    </location>
</feature>
<evidence type="ECO:0000256" key="4">
    <source>
        <dbReference type="ARBA" id="ARBA00022679"/>
    </source>
</evidence>
<dbReference type="RefSeq" id="WP_002734397.1">
    <property type="nucleotide sequence ID" value="NZ_CP012029.1"/>
</dbReference>
<dbReference type="PANTHER" id="PTHR46383">
    <property type="entry name" value="ASPARTATE AMINOTRANSFERASE"/>
    <property type="match status" value="1"/>
</dbReference>
<accession>A0A0E3B179</accession>
<dbReference type="EMBL" id="CP012029">
    <property type="protein sequence ID" value="ALO26991.1"/>
    <property type="molecule type" value="Genomic_DNA"/>
</dbReference>
<dbReference type="SUPFAM" id="SSF53383">
    <property type="entry name" value="PLP-dependent transferases"/>
    <property type="match status" value="1"/>
</dbReference>
<dbReference type="CDD" id="cd00609">
    <property type="entry name" value="AAT_like"/>
    <property type="match status" value="1"/>
</dbReference>
<organism evidence="7">
    <name type="scientific">Leptospira borgpetersenii serovar Ballum</name>
    <dbReference type="NCBI Taxonomy" id="280505"/>
    <lineage>
        <taxon>Bacteria</taxon>
        <taxon>Pseudomonadati</taxon>
        <taxon>Spirochaetota</taxon>
        <taxon>Spirochaetia</taxon>
        <taxon>Leptospirales</taxon>
        <taxon>Leptospiraceae</taxon>
        <taxon>Leptospira</taxon>
    </lineage>
</organism>
<evidence type="ECO:0000256" key="3">
    <source>
        <dbReference type="ARBA" id="ARBA00022576"/>
    </source>
</evidence>
<dbReference type="Gene3D" id="3.40.640.10">
    <property type="entry name" value="Type I PLP-dependent aspartate aminotransferase-like (Major domain)"/>
    <property type="match status" value="1"/>
</dbReference>
<keyword evidence="4 7" id="KW-0808">Transferase</keyword>
<dbReference type="GO" id="GO:0008483">
    <property type="term" value="F:transaminase activity"/>
    <property type="evidence" value="ECO:0007669"/>
    <property type="project" value="UniProtKB-KW"/>
</dbReference>
<evidence type="ECO:0000256" key="1">
    <source>
        <dbReference type="ARBA" id="ARBA00001933"/>
    </source>
</evidence>
<comment type="similarity">
    <text evidence="2">Belongs to the class-I pyridoxal-phosphate-dependent aminotransferase family.</text>
</comment>
<keyword evidence="5" id="KW-0663">Pyridoxal phosphate</keyword>
<evidence type="ECO:0000313" key="8">
    <source>
        <dbReference type="Proteomes" id="UP000058857"/>
    </source>
</evidence>
<dbReference type="Proteomes" id="UP000058857">
    <property type="component" value="Chromosome 1"/>
</dbReference>
<comment type="cofactor">
    <cofactor evidence="1">
        <name>pyridoxal 5'-phosphate</name>
        <dbReference type="ChEBI" id="CHEBI:597326"/>
    </cofactor>
</comment>
<dbReference type="PATRIC" id="fig|280505.15.peg.2701"/>
<evidence type="ECO:0000313" key="7">
    <source>
        <dbReference type="EMBL" id="ALO26991.1"/>
    </source>
</evidence>
<dbReference type="PANTHER" id="PTHR46383:SF1">
    <property type="entry name" value="ASPARTATE AMINOTRANSFERASE"/>
    <property type="match status" value="1"/>
</dbReference>
<dbReference type="InterPro" id="IPR015421">
    <property type="entry name" value="PyrdxlP-dep_Trfase_major"/>
</dbReference>
<evidence type="ECO:0000256" key="5">
    <source>
        <dbReference type="ARBA" id="ARBA00022898"/>
    </source>
</evidence>
<dbReference type="AlphaFoldDB" id="A0A0E3B179"/>
<keyword evidence="3 7" id="KW-0032">Aminotransferase</keyword>
<evidence type="ECO:0000259" key="6">
    <source>
        <dbReference type="Pfam" id="PF00155"/>
    </source>
</evidence>
<evidence type="ECO:0000256" key="2">
    <source>
        <dbReference type="ARBA" id="ARBA00007441"/>
    </source>
</evidence>
<dbReference type="InterPro" id="IPR004839">
    <property type="entry name" value="Aminotransferase_I/II_large"/>
</dbReference>
<proteinExistence type="inferred from homology"/>
<gene>
    <name evidence="7" type="ORF">LBBP_02771</name>
</gene>
<dbReference type="InterPro" id="IPR015424">
    <property type="entry name" value="PyrdxlP-dep_Trfase"/>
</dbReference>
<reference evidence="7 8" key="1">
    <citation type="journal article" date="2015" name="PLoS Negl. Trop. Dis.">
        <title>Distribution of Plasmids in Distinct Leptospira Pathogenic Species.</title>
        <authorList>
            <person name="Wang Y."/>
            <person name="Zhuang X."/>
            <person name="Zhong Y."/>
            <person name="Zhang C."/>
            <person name="Zhang Y."/>
            <person name="Zeng L."/>
            <person name="Zhu Y."/>
            <person name="He P."/>
            <person name="Dong K."/>
            <person name="Pal U."/>
            <person name="Guo X."/>
            <person name="Qin J."/>
        </authorList>
    </citation>
    <scope>NUCLEOTIDE SEQUENCE [LARGE SCALE GENOMIC DNA]</scope>
    <source>
        <strain evidence="7 8">56604</strain>
    </source>
</reference>